<dbReference type="GO" id="GO:0005829">
    <property type="term" value="C:cytosol"/>
    <property type="evidence" value="ECO:0007669"/>
    <property type="project" value="TreeGrafter"/>
</dbReference>
<evidence type="ECO:0000313" key="9">
    <source>
        <dbReference type="Proteomes" id="UP001239445"/>
    </source>
</evidence>
<comment type="similarity">
    <text evidence="6">Belongs to the WD repeat TRM82 family.</text>
</comment>
<evidence type="ECO:0000256" key="6">
    <source>
        <dbReference type="HAMAP-Rule" id="MF_03056"/>
    </source>
</evidence>
<keyword evidence="9" id="KW-1185">Reference proteome</keyword>
<keyword evidence="2 6" id="KW-0853">WD repeat</keyword>
<evidence type="ECO:0000256" key="4">
    <source>
        <dbReference type="ARBA" id="ARBA00022737"/>
    </source>
</evidence>
<feature type="region of interest" description="Disordered" evidence="7">
    <location>
        <begin position="191"/>
        <end position="213"/>
    </location>
</feature>
<dbReference type="SMART" id="SM00320">
    <property type="entry name" value="WD40"/>
    <property type="match status" value="3"/>
</dbReference>
<keyword evidence="5 6" id="KW-0539">Nucleus</keyword>
<dbReference type="SUPFAM" id="SSF50978">
    <property type="entry name" value="WD40 repeat-like"/>
    <property type="match status" value="1"/>
</dbReference>
<gene>
    <name evidence="8" type="ORF">QBC47DRAFT_383485</name>
</gene>
<dbReference type="InterPro" id="IPR028884">
    <property type="entry name" value="Trm82"/>
</dbReference>
<name>A0AAJ0BDZ6_9PEZI</name>
<dbReference type="PANTHER" id="PTHR16288">
    <property type="entry name" value="WD40 REPEAT PROTEIN 4"/>
    <property type="match status" value="1"/>
</dbReference>
<dbReference type="Gene3D" id="2.130.10.10">
    <property type="entry name" value="YVTN repeat-like/Quinoprotein amine dehydrogenase"/>
    <property type="match status" value="2"/>
</dbReference>
<dbReference type="Proteomes" id="UP001239445">
    <property type="component" value="Unassembled WGS sequence"/>
</dbReference>
<protein>
    <recommendedName>
        <fullName evidence="10">Transfer RNA methyltransferase 82</fullName>
    </recommendedName>
</protein>
<dbReference type="PANTHER" id="PTHR16288:SF0">
    <property type="entry name" value="TRNA (GUANINE-N(7)-)-METHYLTRANSFERASE NON-CATALYTIC SUBUNIT WDR4"/>
    <property type="match status" value="1"/>
</dbReference>
<dbReference type="GO" id="GO:0106004">
    <property type="term" value="P:tRNA (guanine-N7)-methylation"/>
    <property type="evidence" value="ECO:0007669"/>
    <property type="project" value="UniProtKB-UniRule"/>
</dbReference>
<evidence type="ECO:0008006" key="10">
    <source>
        <dbReference type="Google" id="ProtNLM"/>
    </source>
</evidence>
<dbReference type="InterPro" id="IPR001680">
    <property type="entry name" value="WD40_rpt"/>
</dbReference>
<comment type="caution">
    <text evidence="8">The sequence shown here is derived from an EMBL/GenBank/DDBJ whole genome shotgun (WGS) entry which is preliminary data.</text>
</comment>
<dbReference type="InterPro" id="IPR015943">
    <property type="entry name" value="WD40/YVTN_repeat-like_dom_sf"/>
</dbReference>
<sequence length="516" mass="56502">MTAPYHLVAFCGDILFAAKGSNIHSFTAQLEHLSVWKYPVEEKSEDVSQSLEKQETPAADGPPSKRRRLESGEAEAQNGNGEAEKSQTPEAGAKGKGKRKEKDPGHQERPFVHGLTATNDGRHLIAITGSDKTIWVFEHDGNGQLKQLSQRTMPKRPCAITLSLNQKTILSADKFGDVYSLPLIPSPDWDGTKPVTTTSTPLSRSATPSTPQVFKPQADEFTVHTRRNLKALENQKLGLQTKSAEPTGPQFEHTLLLGHVSMLTAIAVAKHPSEKRSLIITADRDEHIRVSRGHPSQAHIIETFCLGHEEFVSRLCIPPSRPELLISGGGDDDLFVWRWAEDGQLVGRAHLLRHVQEVVPEATVVAVTRIIALPVPDKSAPVPVFVVCERIPALFHFELTAAASDELRHRATIRTPGNPLDLAIVPGEFSSNTTARLAVAVDPNSESGQEGVSLIFIERGDPASGSSWHVDTNFKKVIEVGYGDGDDGEQQIKDLDKALYTTENLRKTGMDEERDS</sequence>
<dbReference type="GO" id="GO:0005634">
    <property type="term" value="C:nucleus"/>
    <property type="evidence" value="ECO:0007669"/>
    <property type="project" value="UniProtKB-SubCell"/>
</dbReference>
<dbReference type="GO" id="GO:0043527">
    <property type="term" value="C:tRNA methyltransferase complex"/>
    <property type="evidence" value="ECO:0007669"/>
    <property type="project" value="TreeGrafter"/>
</dbReference>
<comment type="function">
    <text evidence="6">Required for the formation of N(7)-methylguanine at position 46 (m7G46) in tRNA. In the complex, it is required to stabilize and induce conformational changes of the catalytic subunit.</text>
</comment>
<evidence type="ECO:0000256" key="7">
    <source>
        <dbReference type="SAM" id="MobiDB-lite"/>
    </source>
</evidence>
<proteinExistence type="inferred from homology"/>
<organism evidence="8 9">
    <name type="scientific">Echria macrotheca</name>
    <dbReference type="NCBI Taxonomy" id="438768"/>
    <lineage>
        <taxon>Eukaryota</taxon>
        <taxon>Fungi</taxon>
        <taxon>Dikarya</taxon>
        <taxon>Ascomycota</taxon>
        <taxon>Pezizomycotina</taxon>
        <taxon>Sordariomycetes</taxon>
        <taxon>Sordariomycetidae</taxon>
        <taxon>Sordariales</taxon>
        <taxon>Schizotheciaceae</taxon>
        <taxon>Echria</taxon>
    </lineage>
</organism>
<dbReference type="AlphaFoldDB" id="A0AAJ0BDZ6"/>
<dbReference type="InterPro" id="IPR036322">
    <property type="entry name" value="WD40_repeat_dom_sf"/>
</dbReference>
<feature type="compositionally biased region" description="Polar residues" evidence="7">
    <location>
        <begin position="194"/>
        <end position="212"/>
    </location>
</feature>
<comment type="pathway">
    <text evidence="6">tRNA modification; N(7)-methylguanine-tRNA biosynthesis.</text>
</comment>
<evidence type="ECO:0000256" key="1">
    <source>
        <dbReference type="ARBA" id="ARBA00004123"/>
    </source>
</evidence>
<comment type="subcellular location">
    <subcellularLocation>
        <location evidence="1 6">Nucleus</location>
    </subcellularLocation>
</comment>
<feature type="region of interest" description="Disordered" evidence="7">
    <location>
        <begin position="42"/>
        <end position="117"/>
    </location>
</feature>
<dbReference type="HAMAP" id="MF_03056">
    <property type="entry name" value="TRM82"/>
    <property type="match status" value="1"/>
</dbReference>
<keyword evidence="3 6" id="KW-0819">tRNA processing</keyword>
<evidence type="ECO:0000256" key="3">
    <source>
        <dbReference type="ARBA" id="ARBA00022694"/>
    </source>
</evidence>
<reference evidence="8" key="1">
    <citation type="submission" date="2023-06" db="EMBL/GenBank/DDBJ databases">
        <title>Genome-scale phylogeny and comparative genomics of the fungal order Sordariales.</title>
        <authorList>
            <consortium name="Lawrence Berkeley National Laboratory"/>
            <person name="Hensen N."/>
            <person name="Bonometti L."/>
            <person name="Westerberg I."/>
            <person name="Brannstrom I.O."/>
            <person name="Guillou S."/>
            <person name="Cros-Aarteil S."/>
            <person name="Calhoun S."/>
            <person name="Haridas S."/>
            <person name="Kuo A."/>
            <person name="Mondo S."/>
            <person name="Pangilinan J."/>
            <person name="Riley R."/>
            <person name="Labutti K."/>
            <person name="Andreopoulos B."/>
            <person name="Lipzen A."/>
            <person name="Chen C."/>
            <person name="Yanf M."/>
            <person name="Daum C."/>
            <person name="Ng V."/>
            <person name="Clum A."/>
            <person name="Steindorff A."/>
            <person name="Ohm R."/>
            <person name="Martin F."/>
            <person name="Silar P."/>
            <person name="Natvig D."/>
            <person name="Lalanne C."/>
            <person name="Gautier V."/>
            <person name="Ament-Velasquez S.L."/>
            <person name="Kruys A."/>
            <person name="Hutchinson M.I."/>
            <person name="Powell A.J."/>
            <person name="Barry K."/>
            <person name="Miller A.N."/>
            <person name="Grigoriev I.V."/>
            <person name="Debuchy R."/>
            <person name="Gladieux P."/>
            <person name="Thoren M.H."/>
            <person name="Johannesson H."/>
        </authorList>
    </citation>
    <scope>NUCLEOTIDE SEQUENCE</scope>
    <source>
        <strain evidence="8">PSN4</strain>
    </source>
</reference>
<keyword evidence="4 6" id="KW-0677">Repeat</keyword>
<evidence type="ECO:0000256" key="2">
    <source>
        <dbReference type="ARBA" id="ARBA00022574"/>
    </source>
</evidence>
<evidence type="ECO:0000256" key="5">
    <source>
        <dbReference type="ARBA" id="ARBA00023242"/>
    </source>
</evidence>
<evidence type="ECO:0000313" key="8">
    <source>
        <dbReference type="EMBL" id="KAK1755358.1"/>
    </source>
</evidence>
<dbReference type="EMBL" id="MU839834">
    <property type="protein sequence ID" value="KAK1755358.1"/>
    <property type="molecule type" value="Genomic_DNA"/>
</dbReference>
<accession>A0AAJ0BDZ6</accession>
<feature type="compositionally biased region" description="Basic and acidic residues" evidence="7">
    <location>
        <begin position="100"/>
        <end position="111"/>
    </location>
</feature>